<dbReference type="KEGG" id="sgq:SGLAD_v1c03200"/>
<dbReference type="EMBL" id="CP038013">
    <property type="protein sequence ID" value="QBQ07519.1"/>
    <property type="molecule type" value="Genomic_DNA"/>
</dbReference>
<protein>
    <submittedName>
        <fullName evidence="1">Uncharacterized protein</fullName>
    </submittedName>
</protein>
<dbReference type="AlphaFoldDB" id="A0A4V1AQ75"/>
<gene>
    <name evidence="1" type="ORF">SGLAD_v1c03200</name>
</gene>
<dbReference type="Proteomes" id="UP000294309">
    <property type="component" value="Chromosome"/>
</dbReference>
<organism evidence="1 2">
    <name type="scientific">Spiroplasma gladiatoris</name>
    <dbReference type="NCBI Taxonomy" id="2143"/>
    <lineage>
        <taxon>Bacteria</taxon>
        <taxon>Bacillati</taxon>
        <taxon>Mycoplasmatota</taxon>
        <taxon>Mollicutes</taxon>
        <taxon>Entomoplasmatales</taxon>
        <taxon>Spiroplasmataceae</taxon>
        <taxon>Spiroplasma</taxon>
    </lineage>
</organism>
<name>A0A4V1AQ75_9MOLU</name>
<evidence type="ECO:0000313" key="2">
    <source>
        <dbReference type="Proteomes" id="UP000294309"/>
    </source>
</evidence>
<dbReference type="RefSeq" id="WP_134297310.1">
    <property type="nucleotide sequence ID" value="NZ_CP038013.1"/>
</dbReference>
<keyword evidence="2" id="KW-1185">Reference proteome</keyword>
<dbReference type="OrthoDB" id="389411at2"/>
<sequence length="142" mass="16891">MLIRKEEWDDFKKDLSVIICQIECNNTFKVQKYISDHWNNLPMCINAELKKYFEDEKKYGGNNIVTCYDCKKEILAVSSQTKSKMFYINIFEGFNNLIDLNFKSIIHIPLKCEACKKWICGSDFCDCKCFFEENECEWLKTL</sequence>
<accession>A0A4V1AQ75</accession>
<proteinExistence type="predicted"/>
<evidence type="ECO:0000313" key="1">
    <source>
        <dbReference type="EMBL" id="QBQ07519.1"/>
    </source>
</evidence>
<reference evidence="1 2" key="1">
    <citation type="submission" date="2019-03" db="EMBL/GenBank/DDBJ databases">
        <title>Complete genome sequence of Spiroplasma gladiatoris TG-1 (DSM 22552).</title>
        <authorList>
            <person name="Lin Y.-C."/>
            <person name="Chou L."/>
            <person name="Kuo C.-H."/>
        </authorList>
    </citation>
    <scope>NUCLEOTIDE SEQUENCE [LARGE SCALE GENOMIC DNA]</scope>
    <source>
        <strain evidence="1 2">TG-1</strain>
    </source>
</reference>